<dbReference type="AlphaFoldDB" id="A0A381FD17"/>
<protein>
    <submittedName>
        <fullName evidence="2">Uncharacterized protein</fullName>
    </submittedName>
</protein>
<organism evidence="2 3">
    <name type="scientific">Chryseobacterium indoltheticum</name>
    <dbReference type="NCBI Taxonomy" id="254"/>
    <lineage>
        <taxon>Bacteria</taxon>
        <taxon>Pseudomonadati</taxon>
        <taxon>Bacteroidota</taxon>
        <taxon>Flavobacteriia</taxon>
        <taxon>Flavobacteriales</taxon>
        <taxon>Weeksellaceae</taxon>
        <taxon>Chryseobacterium group</taxon>
        <taxon>Chryseobacterium</taxon>
    </lineage>
</organism>
<accession>A0A381FD17</accession>
<dbReference type="Proteomes" id="UP000255231">
    <property type="component" value="Unassembled WGS sequence"/>
</dbReference>
<evidence type="ECO:0000313" key="2">
    <source>
        <dbReference type="EMBL" id="SUX44427.1"/>
    </source>
</evidence>
<dbReference type="EMBL" id="UFVS01000001">
    <property type="protein sequence ID" value="SUX44427.1"/>
    <property type="molecule type" value="Genomic_DNA"/>
</dbReference>
<reference evidence="2 3" key="1">
    <citation type="submission" date="2018-06" db="EMBL/GenBank/DDBJ databases">
        <authorList>
            <consortium name="Pathogen Informatics"/>
            <person name="Doyle S."/>
        </authorList>
    </citation>
    <scope>NUCLEOTIDE SEQUENCE [LARGE SCALE GENOMIC DNA]</scope>
    <source>
        <strain evidence="2 3">NCTC13560</strain>
    </source>
</reference>
<dbReference type="EMBL" id="UFVS01000001">
    <property type="protein sequence ID" value="SUX42879.1"/>
    <property type="molecule type" value="Genomic_DNA"/>
</dbReference>
<name>A0A381FD17_9FLAO</name>
<gene>
    <name evidence="1" type="ORF">NCTC13560_01628</name>
    <name evidence="2" type="ORF">NCTC13560_02524</name>
</gene>
<sequence length="57" mass="6503">MDRAKTNIHLSDKQKDIKIIDINGKNITKRKPSAIKRLSLQNNLTAMLSKNTELINN</sequence>
<evidence type="ECO:0000313" key="1">
    <source>
        <dbReference type="EMBL" id="SUX42879.1"/>
    </source>
</evidence>
<proteinExistence type="predicted"/>
<evidence type="ECO:0000313" key="3">
    <source>
        <dbReference type="Proteomes" id="UP000255231"/>
    </source>
</evidence>